<evidence type="ECO:0000313" key="4">
    <source>
        <dbReference type="Proteomes" id="UP000000466"/>
    </source>
</evidence>
<sequence>MKLPALFLNLLYLAVLTSSAHAANWSATELQLTHGNLTTPGFINGGEVRKAQTTLITFQHASGWDYGNNFFFIDYLDDDNDDGFNNGDFYGELYLNFSLGSITGKDLGFGPIKDVGLLAGLNIAGDAKSRKFLPGIRFSWDLPKGSVLNTDVMAYLDHSKGLAGGGAPAQTDSYIIDFNGLYPFQWGSQYFLIAGHIEYIGARENELGGEVAEWILAQPQFRWDLGHALWQVKDQLYLGIEYQYWKNKLGEKGTTESVPQLQLVWRL</sequence>
<dbReference type="RefSeq" id="WP_015048347.1">
    <property type="nucleotide sequence ID" value="NC_018868.3"/>
</dbReference>
<dbReference type="SUPFAM" id="SSF111364">
    <property type="entry name" value="Tsx-like channel"/>
    <property type="match status" value="1"/>
</dbReference>
<organism evidence="3 4">
    <name type="scientific">Simiduia agarivorans (strain DSM 21679 / JCM 13881 / BCRC 17597 / SA1)</name>
    <dbReference type="NCBI Taxonomy" id="1117647"/>
    <lineage>
        <taxon>Bacteria</taxon>
        <taxon>Pseudomonadati</taxon>
        <taxon>Pseudomonadota</taxon>
        <taxon>Gammaproteobacteria</taxon>
        <taxon>Cellvibrionales</taxon>
        <taxon>Cellvibrionaceae</taxon>
        <taxon>Simiduia</taxon>
    </lineage>
</organism>
<dbReference type="GO" id="GO:0009279">
    <property type="term" value="C:cell outer membrane"/>
    <property type="evidence" value="ECO:0007669"/>
    <property type="project" value="InterPro"/>
</dbReference>
<gene>
    <name evidence="3" type="ordered locus">M5M_15310</name>
</gene>
<dbReference type="KEGG" id="saga:M5M_15310"/>
<dbReference type="EMBL" id="CP003746">
    <property type="protein sequence ID" value="AFV00195.1"/>
    <property type="molecule type" value="Genomic_DNA"/>
</dbReference>
<dbReference type="eggNOG" id="COG3248">
    <property type="taxonomic scope" value="Bacteria"/>
</dbReference>
<feature type="signal peptide" evidence="2">
    <location>
        <begin position="1"/>
        <end position="22"/>
    </location>
</feature>
<dbReference type="HOGENOM" id="CLU_072571_0_0_6"/>
<comment type="similarity">
    <text evidence="1">Belongs to the nucleoside-specific channel-forming outer membrane porin (Tsx) (TC 1.B.10) family.</text>
</comment>
<name>K4KM13_SIMAS</name>
<proteinExistence type="inferred from homology"/>
<dbReference type="Gene3D" id="2.40.230.20">
    <property type="entry name" value="Nucleoside-specific channel-forming protein, Tsx-like"/>
    <property type="match status" value="1"/>
</dbReference>
<protein>
    <submittedName>
        <fullName evidence="3">Nucleoside-binding outer membrane protein</fullName>
    </submittedName>
</protein>
<dbReference type="Proteomes" id="UP000000466">
    <property type="component" value="Chromosome"/>
</dbReference>
<reference evidence="3 4" key="1">
    <citation type="journal article" date="2013" name="Genome Announc.">
        <title>Complete genome sequence of Simiduia agarivorans SA1(T), a marine bacterium able to degrade a variety of polysaccharides.</title>
        <authorList>
            <person name="Lin S.Y."/>
            <person name="Shieh W.Y."/>
            <person name="Chen J.S."/>
            <person name="Tang S.L."/>
        </authorList>
    </citation>
    <scope>NUCLEOTIDE SEQUENCE [LARGE SCALE GENOMIC DNA]</scope>
    <source>
        <strain evidence="4">DSM 21679 / JCM 13881 / BCRC 17597 / SA1</strain>
    </source>
</reference>
<evidence type="ECO:0000313" key="3">
    <source>
        <dbReference type="EMBL" id="AFV00195.1"/>
    </source>
</evidence>
<dbReference type="STRING" id="1117647.M5M_15310"/>
<dbReference type="InterPro" id="IPR036777">
    <property type="entry name" value="Channel_Tsx-like_sf"/>
</dbReference>
<dbReference type="OrthoDB" id="104801at2"/>
<dbReference type="InterPro" id="IPR018013">
    <property type="entry name" value="Channel_Tsx-like"/>
</dbReference>
<keyword evidence="2" id="KW-0732">Signal</keyword>
<evidence type="ECO:0000256" key="2">
    <source>
        <dbReference type="SAM" id="SignalP"/>
    </source>
</evidence>
<keyword evidence="4" id="KW-1185">Reference proteome</keyword>
<dbReference type="AlphaFoldDB" id="K4KM13"/>
<evidence type="ECO:0000256" key="1">
    <source>
        <dbReference type="ARBA" id="ARBA00008728"/>
    </source>
</evidence>
<dbReference type="Pfam" id="PF03502">
    <property type="entry name" value="Channel_Tsx"/>
    <property type="match status" value="1"/>
</dbReference>
<feature type="chain" id="PRO_5003880783" evidence="2">
    <location>
        <begin position="23"/>
        <end position="267"/>
    </location>
</feature>
<accession>K4KM13</accession>